<keyword evidence="5" id="KW-0472">Membrane</keyword>
<reference evidence="7 8" key="1">
    <citation type="submission" date="2014-12" db="EMBL/GenBank/DDBJ databases">
        <title>Genome assembly of Enhygromyxa salina DSM 15201.</title>
        <authorList>
            <person name="Sharma G."/>
            <person name="Subramanian S."/>
        </authorList>
    </citation>
    <scope>NUCLEOTIDE SEQUENCE [LARGE SCALE GENOMIC DNA]</scope>
    <source>
        <strain evidence="7 8">DSM 15201</strain>
    </source>
</reference>
<evidence type="ECO:0000256" key="4">
    <source>
        <dbReference type="ARBA" id="ARBA00022989"/>
    </source>
</evidence>
<dbReference type="SMART" id="SM00192">
    <property type="entry name" value="LDLa"/>
    <property type="match status" value="2"/>
</dbReference>
<evidence type="ECO:0008006" key="9">
    <source>
        <dbReference type="Google" id="ProtNLM"/>
    </source>
</evidence>
<dbReference type="PROSITE" id="PS50068">
    <property type="entry name" value="LDLRA_2"/>
    <property type="match status" value="2"/>
</dbReference>
<dbReference type="SUPFAM" id="SSF69318">
    <property type="entry name" value="Integrin alpha N-terminal domain"/>
    <property type="match status" value="1"/>
</dbReference>
<accession>A0A0C2CYY8</accession>
<dbReference type="InterPro" id="IPR002172">
    <property type="entry name" value="LDrepeatLR_classA_rpt"/>
</dbReference>
<name>A0A0C2CYY8_9BACT</name>
<dbReference type="PANTHER" id="PTHR24270">
    <property type="entry name" value="LOW-DENSITY LIPOPROTEIN RECEPTOR-RELATED"/>
    <property type="match status" value="1"/>
</dbReference>
<evidence type="ECO:0000256" key="3">
    <source>
        <dbReference type="ARBA" id="ARBA00022737"/>
    </source>
</evidence>
<comment type="subcellular location">
    <subcellularLocation>
        <location evidence="1">Membrane</location>
        <topology evidence="1">Single-pass membrane protein</topology>
    </subcellularLocation>
</comment>
<dbReference type="CDD" id="cd00112">
    <property type="entry name" value="LDLa"/>
    <property type="match status" value="2"/>
</dbReference>
<keyword evidence="6" id="KW-1015">Disulfide bond</keyword>
<dbReference type="SUPFAM" id="SSF57424">
    <property type="entry name" value="LDL receptor-like module"/>
    <property type="match status" value="2"/>
</dbReference>
<evidence type="ECO:0000256" key="2">
    <source>
        <dbReference type="ARBA" id="ARBA00022692"/>
    </source>
</evidence>
<dbReference type="InterPro" id="IPR036055">
    <property type="entry name" value="LDL_receptor-like_sf"/>
</dbReference>
<evidence type="ECO:0000256" key="5">
    <source>
        <dbReference type="ARBA" id="ARBA00023136"/>
    </source>
</evidence>
<keyword evidence="4" id="KW-1133">Transmembrane helix</keyword>
<proteinExistence type="predicted"/>
<dbReference type="Proteomes" id="UP000031599">
    <property type="component" value="Unassembled WGS sequence"/>
</dbReference>
<organism evidence="7 8">
    <name type="scientific">Enhygromyxa salina</name>
    <dbReference type="NCBI Taxonomy" id="215803"/>
    <lineage>
        <taxon>Bacteria</taxon>
        <taxon>Pseudomonadati</taxon>
        <taxon>Myxococcota</taxon>
        <taxon>Polyangia</taxon>
        <taxon>Nannocystales</taxon>
        <taxon>Nannocystaceae</taxon>
        <taxon>Enhygromyxa</taxon>
    </lineage>
</organism>
<protein>
    <recommendedName>
        <fullName evidence="9">FG-GAP repeat protein</fullName>
    </recommendedName>
</protein>
<dbReference type="EMBL" id="JMCC02000107">
    <property type="protein sequence ID" value="KIG13077.1"/>
    <property type="molecule type" value="Genomic_DNA"/>
</dbReference>
<sequence>MAAFAASFGLGACFDGLDAAGLPCTNDNQCGPKSSCIEGFCGGLFACDDGERISEDALCDGTVDCPDGSDEAFERCFADAEPFECDDGGVVPLESICNDTSDCADGSDESPVMCAGVGVNSCEAAGGDLGYELGPAREAMPDPRGMLLANLIGSESDDAIVRGDLGNELRVVSFDETDPNQERILEGFGTSKIVDFELGELAGDPMLDLVVATTSTDDEGTDAGVYVFSRASPMSPPELVGAPSTLPGLLDAQIVGIELGNFDGDETSDIVLIVDGAVKGRAFVGVGDSAAGEGGGAFFEFAPLESFALDYETFLDSAMTDLDNDGDSDLLVTSITDGKGVLWVVRRSGQDGEGEVEWDAPAQVMLPFPGRELAVGRFSSTMALSDDVVILDTMSGDLRTLINQNGTLMPQPPLPAVEGSQVSGLTLADMNCDGNADYLINVGSPAEVRVYLGDGSGGLLSEDPIIYASDGAPRGALGVLHADGDSTPDIVSAVEPGGEVSTGEVRLLVTANASN</sequence>
<keyword evidence="3" id="KW-0677">Repeat</keyword>
<dbReference type="PRINTS" id="PR00261">
    <property type="entry name" value="LDLRECEPTOR"/>
</dbReference>
<comment type="caution">
    <text evidence="7">The sequence shown here is derived from an EMBL/GenBank/DDBJ whole genome shotgun (WGS) entry which is preliminary data.</text>
</comment>
<evidence type="ECO:0000256" key="1">
    <source>
        <dbReference type="ARBA" id="ARBA00004167"/>
    </source>
</evidence>
<dbReference type="InterPro" id="IPR028994">
    <property type="entry name" value="Integrin_alpha_N"/>
</dbReference>
<evidence type="ECO:0000313" key="7">
    <source>
        <dbReference type="EMBL" id="KIG13077.1"/>
    </source>
</evidence>
<dbReference type="InterPro" id="IPR050685">
    <property type="entry name" value="LDLR"/>
</dbReference>
<gene>
    <name evidence="7" type="ORF">DB30_00542</name>
</gene>
<evidence type="ECO:0000256" key="6">
    <source>
        <dbReference type="ARBA" id="ARBA00023157"/>
    </source>
</evidence>
<keyword evidence="2" id="KW-0812">Transmembrane</keyword>
<dbReference type="AlphaFoldDB" id="A0A0C2CYY8"/>
<dbReference type="Pfam" id="PF00057">
    <property type="entry name" value="Ldl_recept_a"/>
    <property type="match status" value="1"/>
</dbReference>
<dbReference type="GO" id="GO:0005886">
    <property type="term" value="C:plasma membrane"/>
    <property type="evidence" value="ECO:0007669"/>
    <property type="project" value="TreeGrafter"/>
</dbReference>
<dbReference type="Gene3D" id="4.10.400.10">
    <property type="entry name" value="Low-density Lipoprotein Receptor"/>
    <property type="match status" value="2"/>
</dbReference>
<evidence type="ECO:0000313" key="8">
    <source>
        <dbReference type="Proteomes" id="UP000031599"/>
    </source>
</evidence>